<proteinExistence type="predicted"/>
<gene>
    <name evidence="1" type="ORF">HNY73_015169</name>
</gene>
<evidence type="ECO:0000313" key="1">
    <source>
        <dbReference type="EMBL" id="KAF8778445.1"/>
    </source>
</evidence>
<keyword evidence="2" id="KW-1185">Reference proteome</keyword>
<sequence length="119" mass="13617">MTAFSALGKNFVDSSHLDVQRTYSRFSIEVISFFIGWTTYLCPCRFVSQRHGVNHLCCFLSSVYVLSISTNAMLKDFEASDHGTTNNVELQQARIRIRILWNQTDQILTGGFLKPEIFD</sequence>
<name>A0A8T0EVX2_ARGBR</name>
<dbReference type="EMBL" id="JABXBU010002072">
    <property type="protein sequence ID" value="KAF8778445.1"/>
    <property type="molecule type" value="Genomic_DNA"/>
</dbReference>
<protein>
    <submittedName>
        <fullName evidence="1">Uncharacterized protein</fullName>
    </submittedName>
</protein>
<evidence type="ECO:0000313" key="2">
    <source>
        <dbReference type="Proteomes" id="UP000807504"/>
    </source>
</evidence>
<dbReference type="Proteomes" id="UP000807504">
    <property type="component" value="Unassembled WGS sequence"/>
</dbReference>
<reference evidence="1" key="2">
    <citation type="submission" date="2020-06" db="EMBL/GenBank/DDBJ databases">
        <authorList>
            <person name="Sheffer M."/>
        </authorList>
    </citation>
    <scope>NUCLEOTIDE SEQUENCE</scope>
</reference>
<comment type="caution">
    <text evidence="1">The sequence shown here is derived from an EMBL/GenBank/DDBJ whole genome shotgun (WGS) entry which is preliminary data.</text>
</comment>
<accession>A0A8T0EVX2</accession>
<organism evidence="1 2">
    <name type="scientific">Argiope bruennichi</name>
    <name type="common">Wasp spider</name>
    <name type="synonym">Aranea bruennichi</name>
    <dbReference type="NCBI Taxonomy" id="94029"/>
    <lineage>
        <taxon>Eukaryota</taxon>
        <taxon>Metazoa</taxon>
        <taxon>Ecdysozoa</taxon>
        <taxon>Arthropoda</taxon>
        <taxon>Chelicerata</taxon>
        <taxon>Arachnida</taxon>
        <taxon>Araneae</taxon>
        <taxon>Araneomorphae</taxon>
        <taxon>Entelegynae</taxon>
        <taxon>Araneoidea</taxon>
        <taxon>Araneidae</taxon>
        <taxon>Argiope</taxon>
    </lineage>
</organism>
<dbReference type="AlphaFoldDB" id="A0A8T0EVX2"/>
<reference evidence="1" key="1">
    <citation type="journal article" date="2020" name="bioRxiv">
        <title>Chromosome-level reference genome of the European wasp spider Argiope bruennichi: a resource for studies on range expansion and evolutionary adaptation.</title>
        <authorList>
            <person name="Sheffer M.M."/>
            <person name="Hoppe A."/>
            <person name="Krehenwinkel H."/>
            <person name="Uhl G."/>
            <person name="Kuss A.W."/>
            <person name="Jensen L."/>
            <person name="Jensen C."/>
            <person name="Gillespie R.G."/>
            <person name="Hoff K.J."/>
            <person name="Prost S."/>
        </authorList>
    </citation>
    <scope>NUCLEOTIDE SEQUENCE</scope>
</reference>